<dbReference type="Pfam" id="PF04246">
    <property type="entry name" value="RseC_MucC"/>
    <property type="match status" value="1"/>
</dbReference>
<dbReference type="InterPro" id="IPR007359">
    <property type="entry name" value="SigmaE_reg_RseC_MucC"/>
</dbReference>
<protein>
    <submittedName>
        <fullName evidence="2">Uncharacterized protein</fullName>
    </submittedName>
</protein>
<evidence type="ECO:0000256" key="1">
    <source>
        <dbReference type="SAM" id="Phobius"/>
    </source>
</evidence>
<dbReference type="PANTHER" id="PTHR35867">
    <property type="entry name" value="PROTEIN RSEC"/>
    <property type="match status" value="1"/>
</dbReference>
<name>A0A6N8F7L6_9GAMM</name>
<dbReference type="RefSeq" id="WP_155695723.1">
    <property type="nucleotide sequence ID" value="NZ_WOCD01000003.1"/>
</dbReference>
<dbReference type="PANTHER" id="PTHR35867:SF1">
    <property type="entry name" value="PROTEIN RSEC"/>
    <property type="match status" value="1"/>
</dbReference>
<keyword evidence="1" id="KW-1133">Transmembrane helix</keyword>
<feature type="transmembrane region" description="Helical" evidence="1">
    <location>
        <begin position="106"/>
        <end position="126"/>
    </location>
</feature>
<dbReference type="PIRSF" id="PIRSF004923">
    <property type="entry name" value="RseC"/>
    <property type="match status" value="1"/>
</dbReference>
<dbReference type="Proteomes" id="UP000439994">
    <property type="component" value="Unassembled WGS sequence"/>
</dbReference>
<sequence>MIKELGIVVEKDQDSIWVETAVKSTCKTCAAKSNCGTSAVAEAFAGKSVINKVANSLNAQVGDQVEIGIPEESLIQGAFWIYLTPIFSALFFCLVTQYWLTEFMEINEGLVILSTFLGGYLGFVVARKKLSSSPSDKYLPQLLSIRPEIIPVKPVDS</sequence>
<comment type="caution">
    <text evidence="2">The sequence shown here is derived from an EMBL/GenBank/DDBJ whole genome shotgun (WGS) entry which is preliminary data.</text>
</comment>
<dbReference type="AlphaFoldDB" id="A0A6N8F7L6"/>
<dbReference type="EMBL" id="WOCD01000003">
    <property type="protein sequence ID" value="MUH72556.1"/>
    <property type="molecule type" value="Genomic_DNA"/>
</dbReference>
<keyword evidence="1" id="KW-0472">Membrane</keyword>
<keyword evidence="3" id="KW-1185">Reference proteome</keyword>
<evidence type="ECO:0000313" key="3">
    <source>
        <dbReference type="Proteomes" id="UP000439994"/>
    </source>
</evidence>
<keyword evidence="1" id="KW-0812">Transmembrane</keyword>
<feature type="transmembrane region" description="Helical" evidence="1">
    <location>
        <begin position="79"/>
        <end position="100"/>
    </location>
</feature>
<organism evidence="2 3">
    <name type="scientific">Psychrosphaera haliotis</name>
    <dbReference type="NCBI Taxonomy" id="555083"/>
    <lineage>
        <taxon>Bacteria</taxon>
        <taxon>Pseudomonadati</taxon>
        <taxon>Pseudomonadota</taxon>
        <taxon>Gammaproteobacteria</taxon>
        <taxon>Alteromonadales</taxon>
        <taxon>Pseudoalteromonadaceae</taxon>
        <taxon>Psychrosphaera</taxon>
    </lineage>
</organism>
<proteinExistence type="predicted"/>
<dbReference type="OrthoDB" id="9795854at2"/>
<dbReference type="InterPro" id="IPR026268">
    <property type="entry name" value="RseC"/>
</dbReference>
<evidence type="ECO:0000313" key="2">
    <source>
        <dbReference type="EMBL" id="MUH72556.1"/>
    </source>
</evidence>
<accession>A0A6N8F7L6</accession>
<gene>
    <name evidence="2" type="ORF">GNP35_08660</name>
</gene>
<reference evidence="2 3" key="1">
    <citation type="submission" date="2019-11" db="EMBL/GenBank/DDBJ databases">
        <title>P. haliotis isolates from Z. marina roots.</title>
        <authorList>
            <person name="Cohen M."/>
            <person name="Jospin G."/>
            <person name="Eisen J.A."/>
            <person name="Coil D.A."/>
        </authorList>
    </citation>
    <scope>NUCLEOTIDE SEQUENCE [LARGE SCALE GENOMIC DNA]</scope>
    <source>
        <strain evidence="2 3">UCD-MCMsp1aY</strain>
    </source>
</reference>